<comment type="caution">
    <text evidence="11">The sequence shown here is derived from an EMBL/GenBank/DDBJ whole genome shotgun (WGS) entry which is preliminary data.</text>
</comment>
<proteinExistence type="inferred from homology"/>
<dbReference type="InterPro" id="IPR001849">
    <property type="entry name" value="PH_domain"/>
</dbReference>
<dbReference type="Gene3D" id="1.20.58.1210">
    <property type="entry name" value="Exo84p, N-terminal helical domain"/>
    <property type="match status" value="1"/>
</dbReference>
<dbReference type="CDD" id="cd01226">
    <property type="entry name" value="PH_RalBD_exo84"/>
    <property type="match status" value="1"/>
</dbReference>
<evidence type="ECO:0000313" key="12">
    <source>
        <dbReference type="Proteomes" id="UP001347796"/>
    </source>
</evidence>
<keyword evidence="7" id="KW-0268">Exocytosis</keyword>
<keyword evidence="6" id="KW-0813">Transport</keyword>
<dbReference type="SUPFAM" id="SSF50729">
    <property type="entry name" value="PH domain-like"/>
    <property type="match status" value="1"/>
</dbReference>
<dbReference type="GO" id="GO:0006893">
    <property type="term" value="P:Golgi to plasma membrane transport"/>
    <property type="evidence" value="ECO:0007669"/>
    <property type="project" value="TreeGrafter"/>
</dbReference>
<dbReference type="InterPro" id="IPR032403">
    <property type="entry name" value="Exo84_C"/>
</dbReference>
<evidence type="ECO:0000256" key="8">
    <source>
        <dbReference type="ARBA" id="ARBA00022927"/>
    </source>
</evidence>
<dbReference type="Proteomes" id="UP001347796">
    <property type="component" value="Unassembled WGS sequence"/>
</dbReference>
<evidence type="ECO:0000256" key="1">
    <source>
        <dbReference type="ARBA" id="ARBA00002660"/>
    </source>
</evidence>
<dbReference type="Gene3D" id="1.20.58.1220">
    <property type="entry name" value="Exo84p, C-terminal helical domain"/>
    <property type="match status" value="1"/>
</dbReference>
<dbReference type="InterPro" id="IPR016159">
    <property type="entry name" value="Cullin_repeat-like_dom_sf"/>
</dbReference>
<dbReference type="Pfam" id="PF16528">
    <property type="entry name" value="Exo84_C"/>
    <property type="match status" value="1"/>
</dbReference>
<reference evidence="11 12" key="1">
    <citation type="submission" date="2024-01" db="EMBL/GenBank/DDBJ databases">
        <title>The genome of the rayed Mediterranean limpet Patella caerulea (Linnaeus, 1758).</title>
        <authorList>
            <person name="Anh-Thu Weber A."/>
            <person name="Halstead-Nussloch G."/>
        </authorList>
    </citation>
    <scope>NUCLEOTIDE SEQUENCE [LARGE SCALE GENOMIC DNA]</scope>
    <source>
        <strain evidence="11">AATW-2023a</strain>
        <tissue evidence="11">Whole specimen</tissue>
    </source>
</reference>
<evidence type="ECO:0000313" key="11">
    <source>
        <dbReference type="EMBL" id="KAK6175575.1"/>
    </source>
</evidence>
<dbReference type="InterPro" id="IPR042560">
    <property type="entry name" value="Exo84_C_2"/>
</dbReference>
<dbReference type="SUPFAM" id="SSF74788">
    <property type="entry name" value="Cullin repeat-like"/>
    <property type="match status" value="1"/>
</dbReference>
<dbReference type="Pfam" id="PF08700">
    <property type="entry name" value="VPS51_Exo84_N"/>
    <property type="match status" value="1"/>
</dbReference>
<evidence type="ECO:0000259" key="10">
    <source>
        <dbReference type="PROSITE" id="PS50003"/>
    </source>
</evidence>
<dbReference type="GO" id="GO:0048471">
    <property type="term" value="C:perinuclear region of cytoplasm"/>
    <property type="evidence" value="ECO:0007669"/>
    <property type="project" value="UniProtKB-SubCell"/>
</dbReference>
<dbReference type="PROSITE" id="PS50003">
    <property type="entry name" value="PH_DOMAIN"/>
    <property type="match status" value="1"/>
</dbReference>
<dbReference type="GO" id="GO:0006887">
    <property type="term" value="P:exocytosis"/>
    <property type="evidence" value="ECO:0007669"/>
    <property type="project" value="UniProtKB-KW"/>
</dbReference>
<evidence type="ECO:0000256" key="4">
    <source>
        <dbReference type="ARBA" id="ARBA00007210"/>
    </source>
</evidence>
<dbReference type="GO" id="GO:0000145">
    <property type="term" value="C:exocyst"/>
    <property type="evidence" value="ECO:0007669"/>
    <property type="project" value="InterPro"/>
</dbReference>
<feature type="region of interest" description="Disordered" evidence="9">
    <location>
        <begin position="267"/>
        <end position="288"/>
    </location>
</feature>
<dbReference type="PANTHER" id="PTHR21426">
    <property type="entry name" value="EXOCYST COMPLEX COMPONENT 8"/>
    <property type="match status" value="1"/>
</dbReference>
<dbReference type="Gene3D" id="2.30.29.30">
    <property type="entry name" value="Pleckstrin-homology domain (PH domain)/Phosphotyrosine-binding domain (PTB)"/>
    <property type="match status" value="1"/>
</dbReference>
<sequence length="681" mass="77598">MADGLARVLAKSDFDSEAFVAKIAANGEDQLLDMKHKVQMLNDETAQSLKKNVYKNYSQFIETAKEISILEGEMYQLSHMLSDQKALMSTMMEMSLVSDKAVVEGPKEEIEENETNPEEETRKNLAFLLDKVEGCSSVAEVPGRQLVHNGDLVELDAETLTQVQRVHAFLLNDSLMIATWVPNRRGPVRYRFQGLYELDSLAVVNVRDVGPVKNAFKILMFPETRMYQTDNTKSKRQWLDILDDTKKKKASKDKQKKEAAAAELALAASTKKETESSNPFEDDQDDEFTDSDFLNADWLQELPEDLDMCIAQRDFEGAVDLVGIVNAFLKDRPKTPGVIEFRARIDHRIKLLTEGLMGELQVSPERSLRGGPRAARRAVTQLIRLGKSSQACELFLKNRTALIKYNIRQLKFEGATTLYVRCLCGVFFTSLADTAKEFLKAFPDHNGCFSAFVVWSKHELKAFIGTFCRQVFESKSSLTTIADCVILAKLHCEELKSIGLDLSFSLMCMLEPPLHQVVEETRDQLIEGAKYRASDDLWRPMNHLNKKDCDKFVSEMVTSGLDAVKDYVYDECFVNLTMNTTQFSKSLLIFADDLVKLFTVEWEEFIANCLAAVFKAQISHIESSLQSSKFQQDKKFILKNAQFILERVVSCVEKLYKEFDRKFPQQLQNINAEYRRLKKLE</sequence>
<dbReference type="InterPro" id="IPR011993">
    <property type="entry name" value="PH-like_dom_sf"/>
</dbReference>
<protein>
    <recommendedName>
        <fullName evidence="5">Exocyst complex component 8</fullName>
    </recommendedName>
</protein>
<dbReference type="InterPro" id="IPR033961">
    <property type="entry name" value="Exo84"/>
</dbReference>
<comment type="subcellular location">
    <subcellularLocation>
        <location evidence="3">Cell projection</location>
        <location evidence="3">Growth cone</location>
    </subcellularLocation>
    <subcellularLocation>
        <location evidence="2">Cytoplasm</location>
        <location evidence="2">Perinuclear region</location>
    </subcellularLocation>
</comment>
<dbReference type="GO" id="GO:0030426">
    <property type="term" value="C:growth cone"/>
    <property type="evidence" value="ECO:0007669"/>
    <property type="project" value="UniProtKB-SubCell"/>
</dbReference>
<accession>A0AAN8PRV0</accession>
<evidence type="ECO:0000256" key="6">
    <source>
        <dbReference type="ARBA" id="ARBA00022448"/>
    </source>
</evidence>
<keyword evidence="8" id="KW-0653">Protein transport</keyword>
<comment type="similarity">
    <text evidence="4">Belongs to the EXO84 family.</text>
</comment>
<dbReference type="AlphaFoldDB" id="A0AAN8PRV0"/>
<dbReference type="FunFam" id="1.20.58.1210:FF:000001">
    <property type="entry name" value="exocyst complex component 8"/>
    <property type="match status" value="1"/>
</dbReference>
<keyword evidence="12" id="KW-1185">Reference proteome</keyword>
<dbReference type="GO" id="GO:0015031">
    <property type="term" value="P:protein transport"/>
    <property type="evidence" value="ECO:0007669"/>
    <property type="project" value="UniProtKB-KW"/>
</dbReference>
<evidence type="ECO:0000256" key="7">
    <source>
        <dbReference type="ARBA" id="ARBA00022483"/>
    </source>
</evidence>
<dbReference type="Pfam" id="PF25345">
    <property type="entry name" value="PH_EXO84"/>
    <property type="match status" value="1"/>
</dbReference>
<evidence type="ECO:0000256" key="2">
    <source>
        <dbReference type="ARBA" id="ARBA00004556"/>
    </source>
</evidence>
<name>A0AAN8PRV0_PATCE</name>
<evidence type="ECO:0000256" key="5">
    <source>
        <dbReference type="ARBA" id="ARBA00017509"/>
    </source>
</evidence>
<feature type="domain" description="PH" evidence="10">
    <location>
        <begin position="145"/>
        <end position="247"/>
    </location>
</feature>
<dbReference type="SMART" id="SM00233">
    <property type="entry name" value="PH"/>
    <property type="match status" value="1"/>
</dbReference>
<comment type="function">
    <text evidence="1">Component of the exocyst complex involved in the docking of exocytic vesicles with fusion sites on the plasma membrane.</text>
</comment>
<dbReference type="EMBL" id="JAZGQO010000010">
    <property type="protein sequence ID" value="KAK6175575.1"/>
    <property type="molecule type" value="Genomic_DNA"/>
</dbReference>
<gene>
    <name evidence="11" type="ORF">SNE40_014007</name>
</gene>
<dbReference type="InterPro" id="IPR042561">
    <property type="entry name" value="Exo84_C_1"/>
</dbReference>
<dbReference type="PANTHER" id="PTHR21426:SF12">
    <property type="entry name" value="EXOCYST COMPLEX COMPONENT 8"/>
    <property type="match status" value="1"/>
</dbReference>
<evidence type="ECO:0000256" key="9">
    <source>
        <dbReference type="SAM" id="MobiDB-lite"/>
    </source>
</evidence>
<organism evidence="11 12">
    <name type="scientific">Patella caerulea</name>
    <name type="common">Rayed Mediterranean limpet</name>
    <dbReference type="NCBI Taxonomy" id="87958"/>
    <lineage>
        <taxon>Eukaryota</taxon>
        <taxon>Metazoa</taxon>
        <taxon>Spiralia</taxon>
        <taxon>Lophotrochozoa</taxon>
        <taxon>Mollusca</taxon>
        <taxon>Gastropoda</taxon>
        <taxon>Patellogastropoda</taxon>
        <taxon>Patelloidea</taxon>
        <taxon>Patellidae</taxon>
        <taxon>Patella</taxon>
    </lineage>
</organism>
<evidence type="ECO:0000256" key="3">
    <source>
        <dbReference type="ARBA" id="ARBA00004624"/>
    </source>
</evidence>